<keyword evidence="3 6" id="KW-0812">Transmembrane</keyword>
<feature type="transmembrane region" description="Helical" evidence="6">
    <location>
        <begin position="165"/>
        <end position="188"/>
    </location>
</feature>
<comment type="similarity">
    <text evidence="2">Belongs to the autoinducer-2 exporter (AI-2E) (TC 2.A.86) family.</text>
</comment>
<evidence type="ECO:0000313" key="7">
    <source>
        <dbReference type="EMBL" id="SFO44122.1"/>
    </source>
</evidence>
<evidence type="ECO:0000256" key="3">
    <source>
        <dbReference type="ARBA" id="ARBA00022692"/>
    </source>
</evidence>
<dbReference type="RefSeq" id="WP_090072846.1">
    <property type="nucleotide sequence ID" value="NZ_FOVR01000006.1"/>
</dbReference>
<reference evidence="7 8" key="1">
    <citation type="submission" date="2016-10" db="EMBL/GenBank/DDBJ databases">
        <authorList>
            <person name="de Groot N.N."/>
        </authorList>
    </citation>
    <scope>NUCLEOTIDE SEQUENCE [LARGE SCALE GENOMIC DNA]</scope>
    <source>
        <strain evidence="7 8">CGMCC 1.9157</strain>
    </source>
</reference>
<evidence type="ECO:0000313" key="8">
    <source>
        <dbReference type="Proteomes" id="UP000199236"/>
    </source>
</evidence>
<proteinExistence type="inferred from homology"/>
<dbReference type="PANTHER" id="PTHR21716:SF16">
    <property type="entry name" value="BLL1467 PROTEIN"/>
    <property type="match status" value="1"/>
</dbReference>
<dbReference type="OrthoDB" id="9799225at2"/>
<feature type="transmembrane region" description="Helical" evidence="6">
    <location>
        <begin position="223"/>
        <end position="246"/>
    </location>
</feature>
<dbReference type="STRING" id="655353.SAMN04488056_10669"/>
<accession>A0A1I5H790</accession>
<dbReference type="GO" id="GO:0016020">
    <property type="term" value="C:membrane"/>
    <property type="evidence" value="ECO:0007669"/>
    <property type="project" value="UniProtKB-SubCell"/>
</dbReference>
<feature type="transmembrane region" description="Helical" evidence="6">
    <location>
        <begin position="283"/>
        <end position="303"/>
    </location>
</feature>
<feature type="transmembrane region" description="Helical" evidence="6">
    <location>
        <begin position="52"/>
        <end position="70"/>
    </location>
</feature>
<evidence type="ECO:0000256" key="1">
    <source>
        <dbReference type="ARBA" id="ARBA00004141"/>
    </source>
</evidence>
<feature type="transmembrane region" description="Helical" evidence="6">
    <location>
        <begin position="82"/>
        <end position="104"/>
    </location>
</feature>
<evidence type="ECO:0000256" key="6">
    <source>
        <dbReference type="SAM" id="Phobius"/>
    </source>
</evidence>
<feature type="transmembrane region" description="Helical" evidence="6">
    <location>
        <begin position="29"/>
        <end position="46"/>
    </location>
</feature>
<keyword evidence="4 6" id="KW-1133">Transmembrane helix</keyword>
<evidence type="ECO:0000256" key="2">
    <source>
        <dbReference type="ARBA" id="ARBA00009773"/>
    </source>
</evidence>
<dbReference type="EMBL" id="FOVR01000006">
    <property type="protein sequence ID" value="SFO44122.1"/>
    <property type="molecule type" value="Genomic_DNA"/>
</dbReference>
<dbReference type="AlphaFoldDB" id="A0A1I5H790"/>
<dbReference type="Pfam" id="PF01594">
    <property type="entry name" value="AI-2E_transport"/>
    <property type="match status" value="1"/>
</dbReference>
<organism evidence="7 8">
    <name type="scientific">Cohaesibacter marisflavi</name>
    <dbReference type="NCBI Taxonomy" id="655353"/>
    <lineage>
        <taxon>Bacteria</taxon>
        <taxon>Pseudomonadati</taxon>
        <taxon>Pseudomonadota</taxon>
        <taxon>Alphaproteobacteria</taxon>
        <taxon>Hyphomicrobiales</taxon>
        <taxon>Cohaesibacteraceae</taxon>
    </lineage>
</organism>
<evidence type="ECO:0000256" key="5">
    <source>
        <dbReference type="ARBA" id="ARBA00023136"/>
    </source>
</evidence>
<dbReference type="Proteomes" id="UP000199236">
    <property type="component" value="Unassembled WGS sequence"/>
</dbReference>
<dbReference type="PANTHER" id="PTHR21716">
    <property type="entry name" value="TRANSMEMBRANE PROTEIN"/>
    <property type="match status" value="1"/>
</dbReference>
<name>A0A1I5H790_9HYPH</name>
<comment type="subcellular location">
    <subcellularLocation>
        <location evidence="1">Membrane</location>
        <topology evidence="1">Multi-pass membrane protein</topology>
    </subcellularLocation>
</comment>
<protein>
    <submittedName>
        <fullName evidence="7">Predicted PurR-regulated permease PerM</fullName>
    </submittedName>
</protein>
<gene>
    <name evidence="7" type="ORF">SAMN04488056_10669</name>
</gene>
<evidence type="ECO:0000256" key="4">
    <source>
        <dbReference type="ARBA" id="ARBA00022989"/>
    </source>
</evidence>
<dbReference type="InterPro" id="IPR002549">
    <property type="entry name" value="AI-2E-like"/>
</dbReference>
<feature type="transmembrane region" description="Helical" evidence="6">
    <location>
        <begin position="252"/>
        <end position="276"/>
    </location>
</feature>
<sequence length="366" mass="39519">MSNSLPTAQSGSVRAEVTGITTEERLRRVAYSALIIIGFVTLVAALDFAQSILSPLVLAVIIGLVFGPLVDRIEAYGVPAWFSAMTAVLLLLALIGVAITGFAVPLADWMDRLPVIWSRLQAELANWKGLFASLASLQDQFSEIAGGDPASMTVNVAGGDTVKQVAFFAPSLAAQIILFLAGLFFFIATRHQVRYSILTRADHGTRRKKLATMFDDVESRLSSYMLSVSMINLLLAVVVSGAMWMLGVPSPMLWGLLAGMLNFIIYIGPAIMVCIMLAVGLSLYGQFSMIVAPAAVYLFINFLEAQFATPLALGRIMTVNPFLIFLSLVGWIWLWGPIGGFIAVPVLLIGQIVVNHSDFIDSEKNA</sequence>
<dbReference type="GO" id="GO:0055085">
    <property type="term" value="P:transmembrane transport"/>
    <property type="evidence" value="ECO:0007669"/>
    <property type="project" value="TreeGrafter"/>
</dbReference>
<feature type="transmembrane region" description="Helical" evidence="6">
    <location>
        <begin position="323"/>
        <end position="349"/>
    </location>
</feature>
<keyword evidence="5 6" id="KW-0472">Membrane</keyword>
<keyword evidence="8" id="KW-1185">Reference proteome</keyword>